<feature type="chain" id="PRO_5009286037" evidence="5">
    <location>
        <begin position="20"/>
        <end position="141"/>
    </location>
</feature>
<keyword evidence="5" id="KW-0732">Signal</keyword>
<dbReference type="PANTHER" id="PTHR35008">
    <property type="entry name" value="BLL4482 PROTEIN-RELATED"/>
    <property type="match status" value="1"/>
</dbReference>
<dbReference type="AlphaFoldDB" id="A0A1H5UDL1"/>
<organism evidence="7 8">
    <name type="scientific">Thalassococcus halodurans</name>
    <dbReference type="NCBI Taxonomy" id="373675"/>
    <lineage>
        <taxon>Bacteria</taxon>
        <taxon>Pseudomonadati</taxon>
        <taxon>Pseudomonadota</taxon>
        <taxon>Alphaproteobacteria</taxon>
        <taxon>Rhodobacterales</taxon>
        <taxon>Roseobacteraceae</taxon>
        <taxon>Thalassococcus</taxon>
    </lineage>
</organism>
<feature type="signal peptide" evidence="5">
    <location>
        <begin position="1"/>
        <end position="19"/>
    </location>
</feature>
<dbReference type="Proteomes" id="UP000236752">
    <property type="component" value="Unassembled WGS sequence"/>
</dbReference>
<dbReference type="PROSITE" id="PS51007">
    <property type="entry name" value="CYTC"/>
    <property type="match status" value="1"/>
</dbReference>
<proteinExistence type="predicted"/>
<keyword evidence="3 4" id="KW-0408">Iron</keyword>
<dbReference type="SUPFAM" id="SSF46626">
    <property type="entry name" value="Cytochrome c"/>
    <property type="match status" value="1"/>
</dbReference>
<evidence type="ECO:0000256" key="5">
    <source>
        <dbReference type="SAM" id="SignalP"/>
    </source>
</evidence>
<dbReference type="InterPro" id="IPR036909">
    <property type="entry name" value="Cyt_c-like_dom_sf"/>
</dbReference>
<dbReference type="GO" id="GO:0009055">
    <property type="term" value="F:electron transfer activity"/>
    <property type="evidence" value="ECO:0007669"/>
    <property type="project" value="InterPro"/>
</dbReference>
<dbReference type="OrthoDB" id="9811281at2"/>
<feature type="domain" description="Cytochrome c" evidence="6">
    <location>
        <begin position="27"/>
        <end position="125"/>
    </location>
</feature>
<gene>
    <name evidence="7" type="ORF">SAMN04488045_0969</name>
</gene>
<dbReference type="InterPro" id="IPR051459">
    <property type="entry name" value="Cytochrome_c-type_DH"/>
</dbReference>
<evidence type="ECO:0000313" key="7">
    <source>
        <dbReference type="EMBL" id="SEF73172.1"/>
    </source>
</evidence>
<name>A0A1H5UDL1_9RHOB</name>
<keyword evidence="8" id="KW-1185">Reference proteome</keyword>
<dbReference type="RefSeq" id="WP_103909299.1">
    <property type="nucleotide sequence ID" value="NZ_FNUZ01000001.1"/>
</dbReference>
<dbReference type="EMBL" id="FNUZ01000001">
    <property type="protein sequence ID" value="SEF73172.1"/>
    <property type="molecule type" value="Genomic_DNA"/>
</dbReference>
<evidence type="ECO:0000259" key="6">
    <source>
        <dbReference type="PROSITE" id="PS51007"/>
    </source>
</evidence>
<dbReference type="InterPro" id="IPR009056">
    <property type="entry name" value="Cyt_c-like_dom"/>
</dbReference>
<dbReference type="Pfam" id="PF00034">
    <property type="entry name" value="Cytochrom_C"/>
    <property type="match status" value="1"/>
</dbReference>
<dbReference type="Gene3D" id="1.10.760.10">
    <property type="entry name" value="Cytochrome c-like domain"/>
    <property type="match status" value="1"/>
</dbReference>
<protein>
    <submittedName>
        <fullName evidence="7">Cytochrome c, mono-and diheme variants</fullName>
    </submittedName>
</protein>
<keyword evidence="1 4" id="KW-0349">Heme</keyword>
<evidence type="ECO:0000256" key="2">
    <source>
        <dbReference type="ARBA" id="ARBA00022723"/>
    </source>
</evidence>
<accession>A0A1H5UDL1</accession>
<evidence type="ECO:0000256" key="3">
    <source>
        <dbReference type="ARBA" id="ARBA00023004"/>
    </source>
</evidence>
<evidence type="ECO:0000256" key="4">
    <source>
        <dbReference type="PROSITE-ProRule" id="PRU00433"/>
    </source>
</evidence>
<keyword evidence="2 4" id="KW-0479">Metal-binding</keyword>
<dbReference type="GO" id="GO:0046872">
    <property type="term" value="F:metal ion binding"/>
    <property type="evidence" value="ECO:0007669"/>
    <property type="project" value="UniProtKB-KW"/>
</dbReference>
<dbReference type="PANTHER" id="PTHR35008:SF4">
    <property type="entry name" value="BLL4482 PROTEIN"/>
    <property type="match status" value="1"/>
</dbReference>
<evidence type="ECO:0000256" key="1">
    <source>
        <dbReference type="ARBA" id="ARBA00022617"/>
    </source>
</evidence>
<reference evidence="7 8" key="1">
    <citation type="submission" date="2016-10" db="EMBL/GenBank/DDBJ databases">
        <authorList>
            <person name="de Groot N.N."/>
        </authorList>
    </citation>
    <scope>NUCLEOTIDE SEQUENCE [LARGE SCALE GENOMIC DNA]</scope>
    <source>
        <strain evidence="7 8">DSM 26915</strain>
    </source>
</reference>
<dbReference type="GO" id="GO:0020037">
    <property type="term" value="F:heme binding"/>
    <property type="evidence" value="ECO:0007669"/>
    <property type="project" value="InterPro"/>
</dbReference>
<evidence type="ECO:0000313" key="8">
    <source>
        <dbReference type="Proteomes" id="UP000236752"/>
    </source>
</evidence>
<sequence length="141" mass="15826">MIRAILLATVLPMSVSAQGIFPYQDAERVANGKIVYENNCAACHGANLEGEPDWKSRDENGFLRAPPHDETGHTWHHPDMQLFAIVALGSEAVVGNGYKSRMMGFRDILTEQEVLDVMAYIKSTWPEEIQEQHNMINARSQ</sequence>